<name>A0A6A6TBT4_9PLEO</name>
<dbReference type="PANTHER" id="PTHR24148:SF64">
    <property type="entry name" value="HETEROKARYON INCOMPATIBILITY DOMAIN-CONTAINING PROTEIN"/>
    <property type="match status" value="1"/>
</dbReference>
<dbReference type="Pfam" id="PF06985">
    <property type="entry name" value="HET"/>
    <property type="match status" value="1"/>
</dbReference>
<protein>
    <submittedName>
        <fullName evidence="2">HET-domain-containing protein</fullName>
    </submittedName>
</protein>
<dbReference type="PANTHER" id="PTHR24148">
    <property type="entry name" value="ANKYRIN REPEAT DOMAIN-CONTAINING PROTEIN 39 HOMOLOG-RELATED"/>
    <property type="match status" value="1"/>
</dbReference>
<evidence type="ECO:0000313" key="3">
    <source>
        <dbReference type="Proteomes" id="UP000799324"/>
    </source>
</evidence>
<organism evidence="2 3">
    <name type="scientific">Lophiostoma macrostomum CBS 122681</name>
    <dbReference type="NCBI Taxonomy" id="1314788"/>
    <lineage>
        <taxon>Eukaryota</taxon>
        <taxon>Fungi</taxon>
        <taxon>Dikarya</taxon>
        <taxon>Ascomycota</taxon>
        <taxon>Pezizomycotina</taxon>
        <taxon>Dothideomycetes</taxon>
        <taxon>Pleosporomycetidae</taxon>
        <taxon>Pleosporales</taxon>
        <taxon>Lophiostomataceae</taxon>
        <taxon>Lophiostoma</taxon>
    </lineage>
</organism>
<feature type="domain" description="Heterokaryon incompatibility" evidence="1">
    <location>
        <begin position="73"/>
        <end position="219"/>
    </location>
</feature>
<evidence type="ECO:0000259" key="1">
    <source>
        <dbReference type="Pfam" id="PF06985"/>
    </source>
</evidence>
<dbReference type="Proteomes" id="UP000799324">
    <property type="component" value="Unassembled WGS sequence"/>
</dbReference>
<dbReference type="OrthoDB" id="5416609at2759"/>
<dbReference type="InterPro" id="IPR052895">
    <property type="entry name" value="HetReg/Transcr_Mod"/>
</dbReference>
<evidence type="ECO:0000313" key="2">
    <source>
        <dbReference type="EMBL" id="KAF2656757.1"/>
    </source>
</evidence>
<keyword evidence="3" id="KW-1185">Reference proteome</keyword>
<proteinExistence type="predicted"/>
<accession>A0A6A6TBT4</accession>
<reference evidence="2" key="1">
    <citation type="journal article" date="2020" name="Stud. Mycol.">
        <title>101 Dothideomycetes genomes: a test case for predicting lifestyles and emergence of pathogens.</title>
        <authorList>
            <person name="Haridas S."/>
            <person name="Albert R."/>
            <person name="Binder M."/>
            <person name="Bloem J."/>
            <person name="Labutti K."/>
            <person name="Salamov A."/>
            <person name="Andreopoulos B."/>
            <person name="Baker S."/>
            <person name="Barry K."/>
            <person name="Bills G."/>
            <person name="Bluhm B."/>
            <person name="Cannon C."/>
            <person name="Castanera R."/>
            <person name="Culley D."/>
            <person name="Daum C."/>
            <person name="Ezra D."/>
            <person name="Gonzalez J."/>
            <person name="Henrissat B."/>
            <person name="Kuo A."/>
            <person name="Liang C."/>
            <person name="Lipzen A."/>
            <person name="Lutzoni F."/>
            <person name="Magnuson J."/>
            <person name="Mondo S."/>
            <person name="Nolan M."/>
            <person name="Ohm R."/>
            <person name="Pangilinan J."/>
            <person name="Park H.-J."/>
            <person name="Ramirez L."/>
            <person name="Alfaro M."/>
            <person name="Sun H."/>
            <person name="Tritt A."/>
            <person name="Yoshinaga Y."/>
            <person name="Zwiers L.-H."/>
            <person name="Turgeon B."/>
            <person name="Goodwin S."/>
            <person name="Spatafora J."/>
            <person name="Crous P."/>
            <person name="Grigoriev I."/>
        </authorList>
    </citation>
    <scope>NUCLEOTIDE SEQUENCE</scope>
    <source>
        <strain evidence="2">CBS 122681</strain>
    </source>
</reference>
<dbReference type="EMBL" id="MU004333">
    <property type="protein sequence ID" value="KAF2656757.1"/>
    <property type="molecule type" value="Genomic_DNA"/>
</dbReference>
<gene>
    <name evidence="2" type="ORF">K491DRAFT_368850</name>
</gene>
<sequence length="643" mass="73719">MVASFGSSRSLIASIRHVKLRDVRQFRTHVSLKYKYRPLATNEIRLINLHPGHQSDPLQCSVQHAILEDKLQYESLSYCWGTNVPEADVKCDGGPIGVTKNLHSALQRLRQCESTRRLWIDAICIDQTNVEERGWQVALMKDIFQSSDRTVVWLGEAAHDSDSGIRLIQELARISQEHGAPSWSRALATSIPPLYDPAWNAFAQILQRPWFHRAWIVQEASVSRDLHLLCGEESITWDVLVRAVQYAVDLGVFVAYGGSTTFQALRLFETRSNYQAKKLPLLHDVLLLNRSFEATDPRDKLFGLLSLADQEDVQAMDVHPDYSLDVEQLYEGFTRRLLQKLDLRAFSASCVRETGGTRTLPTWVSDWSISDPAEPLSSVQSSVYGDRSSFASPSAVKFQASGSTVSDPIFNSKENLLGLEGILVDQIETVGTLCRTRYLRHVSHMFQLFVQCRDILQQLRDWEYVAHARSTGRYLTGEKHRDAYWQTLCAGRLPEGVSHAHKDPRFKYYMVIRSLSAFVKLTIRWFPRSHKDTWYNRMFYYIMFQSAWRLLGLSPAKIQRIGFPPESRLSNHRRMVRTQKGYIALAPRFAKPGDWIGVFKGGKWPLIIRKDGDYWVLIGESYVHGIMNGEAWENTSAQLMWFR</sequence>
<dbReference type="AlphaFoldDB" id="A0A6A6TBT4"/>
<dbReference type="InterPro" id="IPR010730">
    <property type="entry name" value="HET"/>
</dbReference>
<dbReference type="Pfam" id="PF26639">
    <property type="entry name" value="Het-6_barrel"/>
    <property type="match status" value="1"/>
</dbReference>